<reference evidence="1 2" key="1">
    <citation type="submission" date="2018-12" db="EMBL/GenBank/DDBJ databases">
        <authorList>
            <consortium name="Pathogen Informatics"/>
        </authorList>
    </citation>
    <scope>NUCLEOTIDE SEQUENCE [LARGE SCALE GENOMIC DNA]</scope>
    <source>
        <strain evidence="1 2">NCTC5773</strain>
    </source>
</reference>
<evidence type="ECO:0000313" key="2">
    <source>
        <dbReference type="Proteomes" id="UP000267858"/>
    </source>
</evidence>
<evidence type="ECO:0000313" key="1">
    <source>
        <dbReference type="EMBL" id="VEA07339.1"/>
    </source>
</evidence>
<dbReference type="EMBL" id="LR134141">
    <property type="protein sequence ID" value="VEA07339.1"/>
    <property type="molecule type" value="Genomic_DNA"/>
</dbReference>
<accession>A0A6D2GE59</accession>
<sequence>MQLKKTRLARFSHITHGVFIASGYSRYWRLLSRLAFLHYRRRHSYARYATSRAP</sequence>
<dbReference type="AlphaFoldDB" id="A0A6D2GE59"/>
<organism evidence="1 2">
    <name type="scientific">Salmonella enterica subsp. salamae</name>
    <dbReference type="NCBI Taxonomy" id="59202"/>
    <lineage>
        <taxon>Bacteria</taxon>
        <taxon>Pseudomonadati</taxon>
        <taxon>Pseudomonadota</taxon>
        <taxon>Gammaproteobacteria</taxon>
        <taxon>Enterobacterales</taxon>
        <taxon>Enterobacteriaceae</taxon>
        <taxon>Salmonella</taxon>
    </lineage>
</organism>
<protein>
    <submittedName>
        <fullName evidence="1">Uncharacterized protein</fullName>
    </submittedName>
</protein>
<gene>
    <name evidence="1" type="ORF">NCTC5773_04695</name>
</gene>
<dbReference type="Proteomes" id="UP000267858">
    <property type="component" value="Chromosome"/>
</dbReference>
<name>A0A6D2GE59_SALER</name>
<proteinExistence type="predicted"/>